<name>A0A1G8NEH7_9BACI</name>
<keyword evidence="9 19" id="KW-0784">Thiamine biosynthesis</keyword>
<evidence type="ECO:0000256" key="1">
    <source>
        <dbReference type="ARBA" id="ARBA00004496"/>
    </source>
</evidence>
<dbReference type="HAMAP" id="MF_00021">
    <property type="entry name" value="ThiI"/>
    <property type="match status" value="1"/>
</dbReference>
<dbReference type="GO" id="GO:0005829">
    <property type="term" value="C:cytosol"/>
    <property type="evidence" value="ECO:0007669"/>
    <property type="project" value="TreeGrafter"/>
</dbReference>
<comment type="subcellular location">
    <subcellularLocation>
        <location evidence="1 19">Cytoplasm</location>
    </subcellularLocation>
</comment>
<evidence type="ECO:0000256" key="12">
    <source>
        <dbReference type="ARBA" id="ARBA00058382"/>
    </source>
</evidence>
<feature type="domain" description="THUMP" evidence="20">
    <location>
        <begin position="60"/>
        <end position="164"/>
    </location>
</feature>
<proteinExistence type="inferred from homology"/>
<keyword evidence="6 19" id="KW-0547">Nucleotide-binding</keyword>
<comment type="similarity">
    <text evidence="13 19">Belongs to the ThiI family.</text>
</comment>
<dbReference type="InterPro" id="IPR049962">
    <property type="entry name" value="THUMP_ThiI"/>
</dbReference>
<dbReference type="GO" id="GO:0004810">
    <property type="term" value="F:CCA tRNA nucleotidyltransferase activity"/>
    <property type="evidence" value="ECO:0007669"/>
    <property type="project" value="InterPro"/>
</dbReference>
<sequence>MNVDHILVRYSEIALKGKNRATFERTLKGNINRALAPFPQARAKRTTGRLIVDIHNEDAEAIMKKLRHIFGIVSLSYALKTSHELIDIQATALEVMNQNQSAKTFKVNARRSYKSFPIRSQQLNHDVGGYVLKNSEGITVDVHNPDVELLVEVREQGTYISAGKISGPGGLPVGSSGKVMLMLSGGIDSPVSGYLALKRGTQIEAIHFHSPPFTNERAKQKVIDLSRVLADYGGSVRLHVIPFTDLQQYIHEEVAMNYEMTIMRRVMMRISEQVAREQEALAIVNGESLGQVSSQTLESMHTIEEVANTPVLRPLITMDKVEVTDIAKQIGTYETSILPYEDCCTIFLPAESKTKPKREKARFYESFLDMDEKINTAVSNRETFVIDAENRSNEAFAELL</sequence>
<dbReference type="GO" id="GO:0052837">
    <property type="term" value="P:thiazole biosynthetic process"/>
    <property type="evidence" value="ECO:0007669"/>
    <property type="project" value="TreeGrafter"/>
</dbReference>
<feature type="binding site" evidence="19">
    <location>
        <begin position="182"/>
        <end position="183"/>
    </location>
    <ligand>
        <name>ATP</name>
        <dbReference type="ChEBI" id="CHEBI:30616"/>
    </ligand>
</feature>
<evidence type="ECO:0000259" key="20">
    <source>
        <dbReference type="PROSITE" id="PS51165"/>
    </source>
</evidence>
<dbReference type="PROSITE" id="PS51165">
    <property type="entry name" value="THUMP"/>
    <property type="match status" value="1"/>
</dbReference>
<evidence type="ECO:0000256" key="14">
    <source>
        <dbReference type="ARBA" id="ARBA00066827"/>
    </source>
</evidence>
<keyword evidence="4 19" id="KW-0820">tRNA-binding</keyword>
<accession>A0A1G8NEH7</accession>
<dbReference type="UniPathway" id="UPA00060"/>
<dbReference type="GO" id="GO:0009229">
    <property type="term" value="P:thiamine diphosphate biosynthetic process"/>
    <property type="evidence" value="ECO:0007669"/>
    <property type="project" value="UniProtKB-UniRule"/>
</dbReference>
<evidence type="ECO:0000256" key="7">
    <source>
        <dbReference type="ARBA" id="ARBA00022840"/>
    </source>
</evidence>
<dbReference type="EC" id="2.8.1.4" evidence="14 19"/>
<dbReference type="GO" id="GO:0005524">
    <property type="term" value="F:ATP binding"/>
    <property type="evidence" value="ECO:0007669"/>
    <property type="project" value="UniProtKB-UniRule"/>
</dbReference>
<feature type="binding site" evidence="19">
    <location>
        <position position="286"/>
    </location>
    <ligand>
        <name>ATP</name>
        <dbReference type="ChEBI" id="CHEBI:30616"/>
    </ligand>
</feature>
<evidence type="ECO:0000256" key="4">
    <source>
        <dbReference type="ARBA" id="ARBA00022555"/>
    </source>
</evidence>
<dbReference type="Pfam" id="PF22025">
    <property type="entry name" value="ThiI_fer"/>
    <property type="match status" value="1"/>
</dbReference>
<dbReference type="Proteomes" id="UP000198853">
    <property type="component" value="Unassembled WGS sequence"/>
</dbReference>
<dbReference type="InterPro" id="IPR004114">
    <property type="entry name" value="THUMP_dom"/>
</dbReference>
<evidence type="ECO:0000256" key="13">
    <source>
        <dbReference type="ARBA" id="ARBA00061472"/>
    </source>
</evidence>
<feature type="binding site" evidence="19">
    <location>
        <position position="264"/>
    </location>
    <ligand>
        <name>ATP</name>
        <dbReference type="ChEBI" id="CHEBI:30616"/>
    </ligand>
</feature>
<evidence type="ECO:0000313" key="21">
    <source>
        <dbReference type="EMBL" id="SDI78467.1"/>
    </source>
</evidence>
<keyword evidence="8 19" id="KW-0694">RNA-binding</keyword>
<evidence type="ECO:0000256" key="15">
    <source>
        <dbReference type="ARBA" id="ARBA00071867"/>
    </source>
</evidence>
<evidence type="ECO:0000256" key="16">
    <source>
        <dbReference type="ARBA" id="ARBA00075337"/>
    </source>
</evidence>
<evidence type="ECO:0000256" key="8">
    <source>
        <dbReference type="ARBA" id="ARBA00022884"/>
    </source>
</evidence>
<comment type="function">
    <text evidence="12 19">Catalyzes the ATP-dependent transfer of a sulfur to tRNA to produce 4-thiouridine in position 8 of tRNAs, which functions as a near-UV photosensor. Also catalyzes the transfer of sulfur to the sulfur carrier protein ThiS, forming ThiS-thiocarboxylate. This is a step in the synthesis of thiazole, in the thiamine biosynthesis pathway. The sulfur is donated as persulfide by IscS.</text>
</comment>
<keyword evidence="22" id="KW-1185">Reference proteome</keyword>
<dbReference type="GO" id="GO:0002937">
    <property type="term" value="P:tRNA 4-thiouridine biosynthesis"/>
    <property type="evidence" value="ECO:0007669"/>
    <property type="project" value="TreeGrafter"/>
</dbReference>
<dbReference type="InterPro" id="IPR020536">
    <property type="entry name" value="ThiI_AANH"/>
</dbReference>
<dbReference type="EMBL" id="FNEN01000006">
    <property type="protein sequence ID" value="SDI78467.1"/>
    <property type="molecule type" value="Genomic_DNA"/>
</dbReference>
<evidence type="ECO:0000256" key="10">
    <source>
        <dbReference type="ARBA" id="ARBA00050570"/>
    </source>
</evidence>
<evidence type="ECO:0000256" key="11">
    <source>
        <dbReference type="ARBA" id="ARBA00052330"/>
    </source>
</evidence>
<dbReference type="GO" id="GO:0140741">
    <property type="term" value="F:tRNA-uracil-4 sulfurtransferase activity"/>
    <property type="evidence" value="ECO:0007669"/>
    <property type="project" value="UniProtKB-EC"/>
</dbReference>
<dbReference type="GO" id="GO:0009228">
    <property type="term" value="P:thiamine biosynthetic process"/>
    <property type="evidence" value="ECO:0007669"/>
    <property type="project" value="UniProtKB-KW"/>
</dbReference>
<evidence type="ECO:0000256" key="19">
    <source>
        <dbReference type="HAMAP-Rule" id="MF_00021"/>
    </source>
</evidence>
<dbReference type="RefSeq" id="WP_090397971.1">
    <property type="nucleotide sequence ID" value="NZ_FNEN01000006.1"/>
</dbReference>
<evidence type="ECO:0000256" key="5">
    <source>
        <dbReference type="ARBA" id="ARBA00022679"/>
    </source>
</evidence>
<evidence type="ECO:0000256" key="9">
    <source>
        <dbReference type="ARBA" id="ARBA00022977"/>
    </source>
</evidence>
<evidence type="ECO:0000256" key="17">
    <source>
        <dbReference type="ARBA" id="ARBA00077849"/>
    </source>
</evidence>
<feature type="binding site" evidence="19">
    <location>
        <position position="295"/>
    </location>
    <ligand>
        <name>ATP</name>
        <dbReference type="ChEBI" id="CHEBI:30616"/>
    </ligand>
</feature>
<evidence type="ECO:0000256" key="2">
    <source>
        <dbReference type="ARBA" id="ARBA00004948"/>
    </source>
</evidence>
<gene>
    <name evidence="19" type="primary">thiI</name>
    <name evidence="21" type="ORF">SAMN04488123_10633</name>
</gene>
<comment type="catalytic activity">
    <reaction evidence="11 19">
        <text>[ThiS sulfur-carrier protein]-C-terminal Gly-Gly-AMP + S-sulfanyl-L-cysteinyl-[cysteine desulfurase] + AH2 = [ThiS sulfur-carrier protein]-C-terminal-Gly-aminoethanethioate + L-cysteinyl-[cysteine desulfurase] + A + AMP + 2 H(+)</text>
        <dbReference type="Rhea" id="RHEA:43340"/>
        <dbReference type="Rhea" id="RHEA-COMP:12157"/>
        <dbReference type="Rhea" id="RHEA-COMP:12158"/>
        <dbReference type="Rhea" id="RHEA-COMP:12910"/>
        <dbReference type="Rhea" id="RHEA-COMP:19908"/>
        <dbReference type="ChEBI" id="CHEBI:13193"/>
        <dbReference type="ChEBI" id="CHEBI:15378"/>
        <dbReference type="ChEBI" id="CHEBI:17499"/>
        <dbReference type="ChEBI" id="CHEBI:29950"/>
        <dbReference type="ChEBI" id="CHEBI:61963"/>
        <dbReference type="ChEBI" id="CHEBI:90618"/>
        <dbReference type="ChEBI" id="CHEBI:232372"/>
        <dbReference type="ChEBI" id="CHEBI:456215"/>
    </reaction>
</comment>
<dbReference type="SMART" id="SM00981">
    <property type="entry name" value="THUMP"/>
    <property type="match status" value="1"/>
</dbReference>
<dbReference type="PANTHER" id="PTHR43209">
    <property type="entry name" value="TRNA SULFURTRANSFERASE"/>
    <property type="match status" value="1"/>
</dbReference>
<dbReference type="PANTHER" id="PTHR43209:SF1">
    <property type="entry name" value="TRNA SULFURTRANSFERASE"/>
    <property type="match status" value="1"/>
</dbReference>
<organism evidence="21 22">
    <name type="scientific">Natribacillus halophilus</name>
    <dbReference type="NCBI Taxonomy" id="549003"/>
    <lineage>
        <taxon>Bacteria</taxon>
        <taxon>Bacillati</taxon>
        <taxon>Bacillota</taxon>
        <taxon>Bacilli</taxon>
        <taxon>Bacillales</taxon>
        <taxon>Bacillaceae</taxon>
        <taxon>Natribacillus</taxon>
    </lineage>
</organism>
<comment type="catalytic activity">
    <reaction evidence="10 19">
        <text>[ThiI sulfur-carrier protein]-S-sulfanyl-L-cysteine + a uridine in tRNA + 2 reduced [2Fe-2S]-[ferredoxin] + ATP + H(+) = [ThiI sulfur-carrier protein]-L-cysteine + a 4-thiouridine in tRNA + 2 oxidized [2Fe-2S]-[ferredoxin] + AMP + diphosphate</text>
        <dbReference type="Rhea" id="RHEA:24176"/>
        <dbReference type="Rhea" id="RHEA-COMP:10000"/>
        <dbReference type="Rhea" id="RHEA-COMP:10001"/>
        <dbReference type="Rhea" id="RHEA-COMP:13337"/>
        <dbReference type="Rhea" id="RHEA-COMP:13338"/>
        <dbReference type="Rhea" id="RHEA-COMP:13339"/>
        <dbReference type="Rhea" id="RHEA-COMP:13340"/>
        <dbReference type="ChEBI" id="CHEBI:15378"/>
        <dbReference type="ChEBI" id="CHEBI:29950"/>
        <dbReference type="ChEBI" id="CHEBI:30616"/>
        <dbReference type="ChEBI" id="CHEBI:33019"/>
        <dbReference type="ChEBI" id="CHEBI:33737"/>
        <dbReference type="ChEBI" id="CHEBI:33738"/>
        <dbReference type="ChEBI" id="CHEBI:61963"/>
        <dbReference type="ChEBI" id="CHEBI:65315"/>
        <dbReference type="ChEBI" id="CHEBI:136798"/>
        <dbReference type="ChEBI" id="CHEBI:456215"/>
        <dbReference type="EC" id="2.8.1.4"/>
    </reaction>
</comment>
<feature type="binding site" evidence="19">
    <location>
        <begin position="207"/>
        <end position="208"/>
    </location>
    <ligand>
        <name>ATP</name>
        <dbReference type="ChEBI" id="CHEBI:30616"/>
    </ligand>
</feature>
<evidence type="ECO:0000256" key="18">
    <source>
        <dbReference type="ARBA" id="ARBA00080570"/>
    </source>
</evidence>
<dbReference type="AlphaFoldDB" id="A0A1G8NEH7"/>
<dbReference type="InterPro" id="IPR054173">
    <property type="entry name" value="ThiI_fer"/>
</dbReference>
<dbReference type="Gene3D" id="3.30.2130.30">
    <property type="match status" value="1"/>
</dbReference>
<evidence type="ECO:0000313" key="22">
    <source>
        <dbReference type="Proteomes" id="UP000198853"/>
    </source>
</evidence>
<dbReference type="Pfam" id="PF02568">
    <property type="entry name" value="ThiI"/>
    <property type="match status" value="1"/>
</dbReference>
<reference evidence="21 22" key="1">
    <citation type="submission" date="2016-10" db="EMBL/GenBank/DDBJ databases">
        <authorList>
            <person name="de Groot N.N."/>
        </authorList>
    </citation>
    <scope>NUCLEOTIDE SEQUENCE [LARGE SCALE GENOMIC DNA]</scope>
    <source>
        <strain evidence="21 22">DSM 21771</strain>
    </source>
</reference>
<dbReference type="OrthoDB" id="9773948at2"/>
<dbReference type="InterPro" id="IPR003720">
    <property type="entry name" value="tRNA_STrfase"/>
</dbReference>
<dbReference type="Gene3D" id="3.40.50.620">
    <property type="entry name" value="HUPs"/>
    <property type="match status" value="1"/>
</dbReference>
<evidence type="ECO:0000256" key="6">
    <source>
        <dbReference type="ARBA" id="ARBA00022741"/>
    </source>
</evidence>
<dbReference type="SUPFAM" id="SSF143437">
    <property type="entry name" value="THUMP domain-like"/>
    <property type="match status" value="1"/>
</dbReference>
<comment type="pathway">
    <text evidence="2 19">Cofactor biosynthesis; thiamine diphosphate biosynthesis.</text>
</comment>
<dbReference type="CDD" id="cd11716">
    <property type="entry name" value="THUMP_ThiI"/>
    <property type="match status" value="1"/>
</dbReference>
<keyword evidence="7 19" id="KW-0067">ATP-binding</keyword>
<dbReference type="CDD" id="cd01712">
    <property type="entry name" value="PPase_ThiI"/>
    <property type="match status" value="1"/>
</dbReference>
<dbReference type="GO" id="GO:0000049">
    <property type="term" value="F:tRNA binding"/>
    <property type="evidence" value="ECO:0007669"/>
    <property type="project" value="UniProtKB-UniRule"/>
</dbReference>
<dbReference type="SUPFAM" id="SSF52402">
    <property type="entry name" value="Adenine nucleotide alpha hydrolases-like"/>
    <property type="match status" value="1"/>
</dbReference>
<dbReference type="Pfam" id="PF02926">
    <property type="entry name" value="THUMP"/>
    <property type="match status" value="1"/>
</dbReference>
<dbReference type="InterPro" id="IPR014729">
    <property type="entry name" value="Rossmann-like_a/b/a_fold"/>
</dbReference>
<keyword evidence="3 19" id="KW-0963">Cytoplasm</keyword>
<dbReference type="InterPro" id="IPR050102">
    <property type="entry name" value="tRNA_sulfurtransferase_ThiI"/>
</dbReference>
<dbReference type="InterPro" id="IPR049961">
    <property type="entry name" value="ThiI_N"/>
</dbReference>
<protein>
    <recommendedName>
        <fullName evidence="15 19">Probable tRNA sulfurtransferase</fullName>
        <ecNumber evidence="14 19">2.8.1.4</ecNumber>
    </recommendedName>
    <alternativeName>
        <fullName evidence="16 19">Sulfur carrier protein ThiS sulfurtransferase</fullName>
    </alternativeName>
    <alternativeName>
        <fullName evidence="17 19">Thiamine biosynthesis protein ThiI</fullName>
    </alternativeName>
    <alternativeName>
        <fullName evidence="18 19">tRNA 4-thiouridine synthase</fullName>
    </alternativeName>
</protein>
<dbReference type="FunFam" id="3.40.50.620:FF:000053">
    <property type="entry name" value="Probable tRNA sulfurtransferase"/>
    <property type="match status" value="1"/>
</dbReference>
<dbReference type="NCBIfam" id="TIGR00342">
    <property type="entry name" value="tRNA uracil 4-sulfurtransferase ThiI"/>
    <property type="match status" value="1"/>
</dbReference>
<evidence type="ECO:0000256" key="3">
    <source>
        <dbReference type="ARBA" id="ARBA00022490"/>
    </source>
</evidence>
<keyword evidence="5 19" id="KW-0808">Transferase</keyword>